<dbReference type="Gene3D" id="3.30.420.10">
    <property type="entry name" value="Ribonuclease H-like superfamily/Ribonuclease H"/>
    <property type="match status" value="1"/>
</dbReference>
<dbReference type="AlphaFoldDB" id="A0A811UQ03"/>
<dbReference type="InterPro" id="IPR001584">
    <property type="entry name" value="Integrase_cat-core"/>
</dbReference>
<accession>A0A811UQ03</accession>
<evidence type="ECO:0000259" key="1">
    <source>
        <dbReference type="PROSITE" id="PS50994"/>
    </source>
</evidence>
<protein>
    <submittedName>
        <fullName evidence="2">(Mediterranean fruit fly) hypothetical protein</fullName>
    </submittedName>
</protein>
<organism evidence="2 3">
    <name type="scientific">Ceratitis capitata</name>
    <name type="common">Mediterranean fruit fly</name>
    <name type="synonym">Tephritis capitata</name>
    <dbReference type="NCBI Taxonomy" id="7213"/>
    <lineage>
        <taxon>Eukaryota</taxon>
        <taxon>Metazoa</taxon>
        <taxon>Ecdysozoa</taxon>
        <taxon>Arthropoda</taxon>
        <taxon>Hexapoda</taxon>
        <taxon>Insecta</taxon>
        <taxon>Pterygota</taxon>
        <taxon>Neoptera</taxon>
        <taxon>Endopterygota</taxon>
        <taxon>Diptera</taxon>
        <taxon>Brachycera</taxon>
        <taxon>Muscomorpha</taxon>
        <taxon>Tephritoidea</taxon>
        <taxon>Tephritidae</taxon>
        <taxon>Ceratitis</taxon>
        <taxon>Ceratitis</taxon>
    </lineage>
</organism>
<evidence type="ECO:0000313" key="3">
    <source>
        <dbReference type="Proteomes" id="UP000606786"/>
    </source>
</evidence>
<dbReference type="EMBL" id="CAJHJT010000023">
    <property type="protein sequence ID" value="CAD7000970.1"/>
    <property type="molecule type" value="Genomic_DNA"/>
</dbReference>
<dbReference type="InterPro" id="IPR012337">
    <property type="entry name" value="RNaseH-like_sf"/>
</dbReference>
<feature type="domain" description="Integrase catalytic" evidence="1">
    <location>
        <begin position="1"/>
        <end position="140"/>
    </location>
</feature>
<keyword evidence="3" id="KW-1185">Reference proteome</keyword>
<gene>
    <name evidence="2" type="ORF">CCAP1982_LOCUS9443</name>
</gene>
<dbReference type="GO" id="GO:0015074">
    <property type="term" value="P:DNA integration"/>
    <property type="evidence" value="ECO:0007669"/>
    <property type="project" value="InterPro"/>
</dbReference>
<dbReference type="PANTHER" id="PTHR47331:SF1">
    <property type="entry name" value="GAG-LIKE PROTEIN"/>
    <property type="match status" value="1"/>
</dbReference>
<dbReference type="PROSITE" id="PS50994">
    <property type="entry name" value="INTEGRASE"/>
    <property type="match status" value="1"/>
</dbReference>
<name>A0A811UQ03_CERCA</name>
<dbReference type="OrthoDB" id="8024355at2759"/>
<dbReference type="SUPFAM" id="SSF53098">
    <property type="entry name" value="Ribonuclease H-like"/>
    <property type="match status" value="1"/>
</dbReference>
<sequence>MPLPFSVTGVDFAGPFLIKASVLRSTTLIKRYVAVFVCFATKAVPLELCSDLTVEAFRAAFARFVGRKGYPAKMMSDHGKTFIGAQRASERKFVKFLNEYSADTTQKYAPLGINWQYTPPSAPHMGGLWESAVKSFKTHF</sequence>
<comment type="caution">
    <text evidence="2">The sequence shown here is derived from an EMBL/GenBank/DDBJ whole genome shotgun (WGS) entry which is preliminary data.</text>
</comment>
<reference evidence="2" key="1">
    <citation type="submission" date="2020-11" db="EMBL/GenBank/DDBJ databases">
        <authorList>
            <person name="Whitehead M."/>
        </authorList>
    </citation>
    <scope>NUCLEOTIDE SEQUENCE</scope>
    <source>
        <strain evidence="2">EGII</strain>
    </source>
</reference>
<dbReference type="PANTHER" id="PTHR47331">
    <property type="entry name" value="PHD-TYPE DOMAIN-CONTAINING PROTEIN"/>
    <property type="match status" value="1"/>
</dbReference>
<dbReference type="Proteomes" id="UP000606786">
    <property type="component" value="Unassembled WGS sequence"/>
</dbReference>
<evidence type="ECO:0000313" key="2">
    <source>
        <dbReference type="EMBL" id="CAD7000970.1"/>
    </source>
</evidence>
<dbReference type="GO" id="GO:0003676">
    <property type="term" value="F:nucleic acid binding"/>
    <property type="evidence" value="ECO:0007669"/>
    <property type="project" value="InterPro"/>
</dbReference>
<proteinExistence type="predicted"/>
<dbReference type="InterPro" id="IPR036397">
    <property type="entry name" value="RNaseH_sf"/>
</dbReference>